<organism evidence="2 3">
    <name type="scientific">Thalassiosira oceanica</name>
    <name type="common">Marine diatom</name>
    <dbReference type="NCBI Taxonomy" id="159749"/>
    <lineage>
        <taxon>Eukaryota</taxon>
        <taxon>Sar</taxon>
        <taxon>Stramenopiles</taxon>
        <taxon>Ochrophyta</taxon>
        <taxon>Bacillariophyta</taxon>
        <taxon>Coscinodiscophyceae</taxon>
        <taxon>Thalassiosirophycidae</taxon>
        <taxon>Thalassiosirales</taxon>
        <taxon>Thalassiosiraceae</taxon>
        <taxon>Thalassiosira</taxon>
    </lineage>
</organism>
<dbReference type="EMBL" id="AGNL01002350">
    <property type="protein sequence ID" value="EJK76294.1"/>
    <property type="molecule type" value="Genomic_DNA"/>
</dbReference>
<gene>
    <name evidence="2" type="ORF">THAOC_01951</name>
</gene>
<reference evidence="2 3" key="1">
    <citation type="journal article" date="2012" name="Genome Biol.">
        <title>Genome and low-iron response of an oceanic diatom adapted to chronic iron limitation.</title>
        <authorList>
            <person name="Lommer M."/>
            <person name="Specht M."/>
            <person name="Roy A.S."/>
            <person name="Kraemer L."/>
            <person name="Andreson R."/>
            <person name="Gutowska M.A."/>
            <person name="Wolf J."/>
            <person name="Bergner S.V."/>
            <person name="Schilhabel M.B."/>
            <person name="Klostermeier U.C."/>
            <person name="Beiko R.G."/>
            <person name="Rosenstiel P."/>
            <person name="Hippler M."/>
            <person name="Laroche J."/>
        </authorList>
    </citation>
    <scope>NUCLEOTIDE SEQUENCE [LARGE SCALE GENOMIC DNA]</scope>
    <source>
        <strain evidence="2 3">CCMP1005</strain>
    </source>
</reference>
<feature type="signal peptide" evidence="1">
    <location>
        <begin position="1"/>
        <end position="17"/>
    </location>
</feature>
<dbReference type="AlphaFoldDB" id="K0TH01"/>
<keyword evidence="3" id="KW-1185">Reference proteome</keyword>
<feature type="chain" id="PRO_5003837950" description="RxLR effector protein" evidence="1">
    <location>
        <begin position="18"/>
        <end position="38"/>
    </location>
</feature>
<protein>
    <recommendedName>
        <fullName evidence="4">RxLR effector protein</fullName>
    </recommendedName>
</protein>
<comment type="caution">
    <text evidence="2">The sequence shown here is derived from an EMBL/GenBank/DDBJ whole genome shotgun (WGS) entry which is preliminary data.</text>
</comment>
<evidence type="ECO:0008006" key="4">
    <source>
        <dbReference type="Google" id="ProtNLM"/>
    </source>
</evidence>
<evidence type="ECO:0000256" key="1">
    <source>
        <dbReference type="SAM" id="SignalP"/>
    </source>
</evidence>
<evidence type="ECO:0000313" key="3">
    <source>
        <dbReference type="Proteomes" id="UP000266841"/>
    </source>
</evidence>
<dbReference type="Proteomes" id="UP000266841">
    <property type="component" value="Unassembled WGS sequence"/>
</dbReference>
<keyword evidence="1" id="KW-0732">Signal</keyword>
<sequence length="38" mass="3892">MKLSIALTAAFTGSAAAVYAPPQPKDGQDLMSLLEAGR</sequence>
<proteinExistence type="predicted"/>
<feature type="non-terminal residue" evidence="2">
    <location>
        <position position="38"/>
    </location>
</feature>
<accession>K0TH01</accession>
<name>K0TH01_THAOC</name>
<evidence type="ECO:0000313" key="2">
    <source>
        <dbReference type="EMBL" id="EJK76294.1"/>
    </source>
</evidence>